<feature type="domain" description="AB hydrolase-1" evidence="3">
    <location>
        <begin position="79"/>
        <end position="316"/>
    </location>
</feature>
<dbReference type="SUPFAM" id="SSF53474">
    <property type="entry name" value="alpha/beta-Hydrolases"/>
    <property type="match status" value="1"/>
</dbReference>
<evidence type="ECO:0000259" key="3">
    <source>
        <dbReference type="Pfam" id="PF00561"/>
    </source>
</evidence>
<dbReference type="OrthoDB" id="9812774at2"/>
<evidence type="ECO:0000313" key="4">
    <source>
        <dbReference type="EMBL" id="ODR99258.1"/>
    </source>
</evidence>
<dbReference type="InterPro" id="IPR000073">
    <property type="entry name" value="AB_hydrolase_1"/>
</dbReference>
<comment type="caution">
    <text evidence="4">The sequence shown here is derived from an EMBL/GenBank/DDBJ whole genome shotgun (WGS) entry which is preliminary data.</text>
</comment>
<dbReference type="PRINTS" id="PR00111">
    <property type="entry name" value="ABHYDROLASE"/>
</dbReference>
<keyword evidence="2" id="KW-0732">Signal</keyword>
<dbReference type="AlphaFoldDB" id="A0A1E3W0C7"/>
<evidence type="ECO:0000256" key="2">
    <source>
        <dbReference type="SAM" id="SignalP"/>
    </source>
</evidence>
<dbReference type="PRINTS" id="PR00412">
    <property type="entry name" value="EPOXHYDRLASE"/>
</dbReference>
<dbReference type="GO" id="GO:0016787">
    <property type="term" value="F:hydrolase activity"/>
    <property type="evidence" value="ECO:0007669"/>
    <property type="project" value="UniProtKB-KW"/>
</dbReference>
<dbReference type="Pfam" id="PF00561">
    <property type="entry name" value="Abhydrolase_1"/>
    <property type="match status" value="1"/>
</dbReference>
<accession>A0A1E3W0C7</accession>
<reference evidence="4 5" key="1">
    <citation type="journal article" date="2016" name="Environ. Microbiol.">
        <title>New Methyloceanibacter diversity from North Sea sediments includes methanotroph containing solely the soluble methane monooxygenase.</title>
        <authorList>
            <person name="Vekeman B."/>
            <person name="Kerckhof F.M."/>
            <person name="Cremers G."/>
            <person name="de Vos P."/>
            <person name="Vandamme P."/>
            <person name="Boon N."/>
            <person name="Op den Camp H.J."/>
            <person name="Heylen K."/>
        </authorList>
    </citation>
    <scope>NUCLEOTIDE SEQUENCE [LARGE SCALE GENOMIC DNA]</scope>
    <source>
        <strain evidence="4 5">R-67174</strain>
    </source>
</reference>
<keyword evidence="1" id="KW-0378">Hydrolase</keyword>
<keyword evidence="5" id="KW-1185">Reference proteome</keyword>
<dbReference type="Gene3D" id="3.40.50.1820">
    <property type="entry name" value="alpha/beta hydrolase"/>
    <property type="match status" value="1"/>
</dbReference>
<gene>
    <name evidence="4" type="ORF">AUC68_04455</name>
</gene>
<organism evidence="4 5">
    <name type="scientific">Methyloceanibacter methanicus</name>
    <dbReference type="NCBI Taxonomy" id="1774968"/>
    <lineage>
        <taxon>Bacteria</taxon>
        <taxon>Pseudomonadati</taxon>
        <taxon>Pseudomonadota</taxon>
        <taxon>Alphaproteobacteria</taxon>
        <taxon>Hyphomicrobiales</taxon>
        <taxon>Hyphomicrobiaceae</taxon>
        <taxon>Methyloceanibacter</taxon>
    </lineage>
</organism>
<evidence type="ECO:0000256" key="1">
    <source>
        <dbReference type="ARBA" id="ARBA00022801"/>
    </source>
</evidence>
<protein>
    <recommendedName>
        <fullName evidence="3">AB hydrolase-1 domain-containing protein</fullName>
    </recommendedName>
</protein>
<name>A0A1E3W0C7_9HYPH</name>
<dbReference type="InterPro" id="IPR029058">
    <property type="entry name" value="AB_hydrolase_fold"/>
</dbReference>
<dbReference type="InterPro" id="IPR000639">
    <property type="entry name" value="Epox_hydrolase-like"/>
</dbReference>
<sequence length="451" mass="49685">MIYLKKVWLIAALALLPLTAAYAIDRLVLAPTCPDCHAEMTQALPLFDGTEDGLVRIRANDMTFRARIAGSANRDGEGVILLHGFPETSIMWEPLLAALRKAGYRAIAFDQRGYSPGARPQFENEYTKGKLANDVLAIADAAGFEKFHVVGHDFGGAIAWTLADRYPERILSLSSLSMPHPLALSEALSTPSPQWPASSYVLFYRLPVIPELVMGFDRAALLGHWKWSRHPKEQVAEYRRVFSEPGALHAALDWYRAFEFRSLDPAGKVRPPTLFLWGQEDQAFSRASAIATGNFMDGPYRMRTVTAGHNLMLDAPQTVIAEVIGHLDTAARIRKQWIAELGTHTGGVNSACSKLPPHCLRIQLSPKGKTFRIRNKCDETYRGVVRVTCSGWAPDAAVEYRFNLGAKSELAQEGIGANAGQSNGTCYFRPRLCAKVTTPVRPSAASFSPFL</sequence>
<feature type="signal peptide" evidence="2">
    <location>
        <begin position="1"/>
        <end position="23"/>
    </location>
</feature>
<evidence type="ECO:0000313" key="5">
    <source>
        <dbReference type="Proteomes" id="UP000094501"/>
    </source>
</evidence>
<proteinExistence type="predicted"/>
<dbReference type="RefSeq" id="WP_069437197.1">
    <property type="nucleotide sequence ID" value="NZ_LPWG01000011.1"/>
</dbReference>
<feature type="chain" id="PRO_5009138867" description="AB hydrolase-1 domain-containing protein" evidence="2">
    <location>
        <begin position="24"/>
        <end position="451"/>
    </location>
</feature>
<dbReference type="EMBL" id="LPWG01000011">
    <property type="protein sequence ID" value="ODR99258.1"/>
    <property type="molecule type" value="Genomic_DNA"/>
</dbReference>
<dbReference type="STRING" id="1774968.AUC68_04455"/>
<dbReference type="PANTHER" id="PTHR43329">
    <property type="entry name" value="EPOXIDE HYDROLASE"/>
    <property type="match status" value="1"/>
</dbReference>
<dbReference type="Proteomes" id="UP000094501">
    <property type="component" value="Unassembled WGS sequence"/>
</dbReference>